<evidence type="ECO:0000313" key="1">
    <source>
        <dbReference type="EMBL" id="KAK5612988.1"/>
    </source>
</evidence>
<proteinExistence type="predicted"/>
<evidence type="ECO:0000313" key="2">
    <source>
        <dbReference type="Proteomes" id="UP001311232"/>
    </source>
</evidence>
<dbReference type="AlphaFoldDB" id="A0AAV9RVG0"/>
<dbReference type="EMBL" id="JAHHUM010001270">
    <property type="protein sequence ID" value="KAK5612988.1"/>
    <property type="molecule type" value="Genomic_DNA"/>
</dbReference>
<protein>
    <submittedName>
        <fullName evidence="1">Uncharacterized protein</fullName>
    </submittedName>
</protein>
<comment type="caution">
    <text evidence="1">The sequence shown here is derived from an EMBL/GenBank/DDBJ whole genome shotgun (WGS) entry which is preliminary data.</text>
</comment>
<reference evidence="1 2" key="1">
    <citation type="submission" date="2021-06" db="EMBL/GenBank/DDBJ databases">
        <authorList>
            <person name="Palmer J.M."/>
        </authorList>
    </citation>
    <scope>NUCLEOTIDE SEQUENCE [LARGE SCALE GENOMIC DNA]</scope>
    <source>
        <strain evidence="1 2">MEX-2019</strain>
        <tissue evidence="1">Muscle</tissue>
    </source>
</reference>
<keyword evidence="2" id="KW-1185">Reference proteome</keyword>
<accession>A0AAV9RVG0</accession>
<sequence>MRLSDGGMAAKGSEGSIKWQLCYDISARTWWMVLVLIINGPKTWNHVSPSSVCIKIFSDPEMYQNRSILLWVLAPRHSAFPLKVVIGVWLQP</sequence>
<dbReference type="Proteomes" id="UP001311232">
    <property type="component" value="Unassembled WGS sequence"/>
</dbReference>
<name>A0AAV9RVG0_9TELE</name>
<gene>
    <name evidence="1" type="ORF">CRENBAI_003377</name>
</gene>
<organism evidence="1 2">
    <name type="scientific">Crenichthys baileyi</name>
    <name type="common">White River springfish</name>
    <dbReference type="NCBI Taxonomy" id="28760"/>
    <lineage>
        <taxon>Eukaryota</taxon>
        <taxon>Metazoa</taxon>
        <taxon>Chordata</taxon>
        <taxon>Craniata</taxon>
        <taxon>Vertebrata</taxon>
        <taxon>Euteleostomi</taxon>
        <taxon>Actinopterygii</taxon>
        <taxon>Neopterygii</taxon>
        <taxon>Teleostei</taxon>
        <taxon>Neoteleostei</taxon>
        <taxon>Acanthomorphata</taxon>
        <taxon>Ovalentaria</taxon>
        <taxon>Atherinomorphae</taxon>
        <taxon>Cyprinodontiformes</taxon>
        <taxon>Goodeidae</taxon>
        <taxon>Crenichthys</taxon>
    </lineage>
</organism>